<dbReference type="InterPro" id="IPR041118">
    <property type="entry name" value="Rx_N"/>
</dbReference>
<dbReference type="InterPro" id="IPR032675">
    <property type="entry name" value="LRR_dom_sf"/>
</dbReference>
<comment type="caution">
    <text evidence="13">The sequence shown here is derived from an EMBL/GenBank/DDBJ whole genome shotgun (WGS) entry which is preliminary data.</text>
</comment>
<dbReference type="Pfam" id="PF00183">
    <property type="entry name" value="HSP90"/>
    <property type="match status" value="2"/>
</dbReference>
<dbReference type="Gene3D" id="1.10.8.430">
    <property type="entry name" value="Helical domain of apoptotic protease-activating factors"/>
    <property type="match status" value="1"/>
</dbReference>
<dbReference type="GO" id="GO:0043531">
    <property type="term" value="F:ADP binding"/>
    <property type="evidence" value="ECO:0007669"/>
    <property type="project" value="InterPro"/>
</dbReference>
<feature type="domain" description="Retrovirus-related Pol polyprotein from transposon TNT 1-94-like beta-barrel" evidence="11">
    <location>
        <begin position="112"/>
        <end position="170"/>
    </location>
</feature>
<dbReference type="PANTHER" id="PTHR36766:SF45">
    <property type="entry name" value="NB-ARC DOMAIN-CONTAINING PROTEIN"/>
    <property type="match status" value="1"/>
</dbReference>
<dbReference type="AlphaFoldDB" id="A0A2G2VQM6"/>
<dbReference type="GO" id="GO:0016887">
    <property type="term" value="F:ATP hydrolysis activity"/>
    <property type="evidence" value="ECO:0007669"/>
    <property type="project" value="InterPro"/>
</dbReference>
<accession>A0A2G2VQM6</accession>
<dbReference type="Gene3D" id="3.30.230.80">
    <property type="match status" value="1"/>
</dbReference>
<proteinExistence type="inferred from homology"/>
<evidence type="ECO:0000259" key="10">
    <source>
        <dbReference type="Pfam" id="PF18052"/>
    </source>
</evidence>
<evidence type="ECO:0000313" key="14">
    <source>
        <dbReference type="Proteomes" id="UP000224567"/>
    </source>
</evidence>
<dbReference type="Proteomes" id="UP000224567">
    <property type="component" value="Unassembled WGS sequence"/>
</dbReference>
<evidence type="ECO:0000256" key="1">
    <source>
        <dbReference type="ARBA" id="ARBA00008239"/>
    </source>
</evidence>
<evidence type="ECO:0000256" key="3">
    <source>
        <dbReference type="ARBA" id="ARBA00022737"/>
    </source>
</evidence>
<keyword evidence="14" id="KW-1185">Reference proteome</keyword>
<dbReference type="InterPro" id="IPR002182">
    <property type="entry name" value="NB-ARC"/>
</dbReference>
<dbReference type="InterPro" id="IPR001404">
    <property type="entry name" value="Hsp90_fam"/>
</dbReference>
<keyword evidence="8" id="KW-0175">Coiled coil</keyword>
<organism evidence="13 14">
    <name type="scientific">Capsicum baccatum</name>
    <name type="common">Peruvian pepper</name>
    <dbReference type="NCBI Taxonomy" id="33114"/>
    <lineage>
        <taxon>Eukaryota</taxon>
        <taxon>Viridiplantae</taxon>
        <taxon>Streptophyta</taxon>
        <taxon>Embryophyta</taxon>
        <taxon>Tracheophyta</taxon>
        <taxon>Spermatophyta</taxon>
        <taxon>Magnoliopsida</taxon>
        <taxon>eudicotyledons</taxon>
        <taxon>Gunneridae</taxon>
        <taxon>Pentapetalae</taxon>
        <taxon>asterids</taxon>
        <taxon>lamiids</taxon>
        <taxon>Solanales</taxon>
        <taxon>Solanaceae</taxon>
        <taxon>Solanoideae</taxon>
        <taxon>Capsiceae</taxon>
        <taxon>Capsicum</taxon>
    </lineage>
</organism>
<keyword evidence="5" id="KW-0611">Plant defense</keyword>
<dbReference type="Gene3D" id="3.40.50.300">
    <property type="entry name" value="P-loop containing nucleotide triphosphate hydrolases"/>
    <property type="match status" value="1"/>
</dbReference>
<dbReference type="Gene3D" id="1.20.5.4130">
    <property type="match status" value="1"/>
</dbReference>
<dbReference type="Pfam" id="PF14223">
    <property type="entry name" value="Retrotran_gag_2"/>
    <property type="match status" value="1"/>
</dbReference>
<dbReference type="SMART" id="SM00369">
    <property type="entry name" value="LRR_TYP"/>
    <property type="match status" value="2"/>
</dbReference>
<reference evidence="14" key="2">
    <citation type="journal article" date="2017" name="J. Anim. Genet.">
        <title>Multiple reference genome sequences of hot pepper reveal the massive evolution of plant disease resistance genes by retroduplication.</title>
        <authorList>
            <person name="Kim S."/>
            <person name="Park J."/>
            <person name="Yeom S.-I."/>
            <person name="Kim Y.-M."/>
            <person name="Seo E."/>
            <person name="Kim K.-T."/>
            <person name="Kim M.-S."/>
            <person name="Lee J.M."/>
            <person name="Cheong K."/>
            <person name="Shin H.-S."/>
            <person name="Kim S.-B."/>
            <person name="Han K."/>
            <person name="Lee J."/>
            <person name="Park M."/>
            <person name="Lee H.-A."/>
            <person name="Lee H.-Y."/>
            <person name="Lee Y."/>
            <person name="Oh S."/>
            <person name="Lee J.H."/>
            <person name="Choi E."/>
            <person name="Choi E."/>
            <person name="Lee S.E."/>
            <person name="Jeon J."/>
            <person name="Kim H."/>
            <person name="Choi G."/>
            <person name="Song H."/>
            <person name="Lee J."/>
            <person name="Lee S.-C."/>
            <person name="Kwon J.-K."/>
            <person name="Lee H.-Y."/>
            <person name="Koo N."/>
            <person name="Hong Y."/>
            <person name="Kim R.W."/>
            <person name="Kang W.-H."/>
            <person name="Huh J.H."/>
            <person name="Kang B.-C."/>
            <person name="Yang T.-J."/>
            <person name="Lee Y.-H."/>
            <person name="Bennetzen J.L."/>
            <person name="Choi D."/>
        </authorList>
    </citation>
    <scope>NUCLEOTIDE SEQUENCE [LARGE SCALE GENOMIC DNA]</scope>
    <source>
        <strain evidence="14">cv. PBC81</strain>
    </source>
</reference>
<feature type="domain" description="Disease resistance protein winged helix" evidence="12">
    <location>
        <begin position="731"/>
        <end position="769"/>
    </location>
</feature>
<dbReference type="OrthoDB" id="37484at2759"/>
<dbReference type="Pfam" id="PF00931">
    <property type="entry name" value="NB-ARC"/>
    <property type="match status" value="1"/>
</dbReference>
<dbReference type="SUPFAM" id="SSF54211">
    <property type="entry name" value="Ribosomal protein S5 domain 2-like"/>
    <property type="match status" value="1"/>
</dbReference>
<dbReference type="InterPro" id="IPR054722">
    <property type="entry name" value="PolX-like_BBD"/>
</dbReference>
<evidence type="ECO:0008006" key="15">
    <source>
        <dbReference type="Google" id="ProtNLM"/>
    </source>
</evidence>
<gene>
    <name evidence="13" type="ORF">CQW23_27062</name>
</gene>
<evidence type="ECO:0000259" key="11">
    <source>
        <dbReference type="Pfam" id="PF22936"/>
    </source>
</evidence>
<dbReference type="Pfam" id="PF18052">
    <property type="entry name" value="Rx_N"/>
    <property type="match status" value="1"/>
</dbReference>
<dbReference type="GO" id="GO:0006952">
    <property type="term" value="P:defense response"/>
    <property type="evidence" value="ECO:0007669"/>
    <property type="project" value="UniProtKB-KW"/>
</dbReference>
<dbReference type="EMBL" id="MLFT02000011">
    <property type="protein sequence ID" value="PHT35262.1"/>
    <property type="molecule type" value="Genomic_DNA"/>
</dbReference>
<keyword evidence="7" id="KW-0143">Chaperone</keyword>
<keyword evidence="2" id="KW-0433">Leucine-rich repeat</keyword>
<evidence type="ECO:0000313" key="13">
    <source>
        <dbReference type="EMBL" id="PHT35262.1"/>
    </source>
</evidence>
<dbReference type="SUPFAM" id="SSF52047">
    <property type="entry name" value="RNI-like"/>
    <property type="match status" value="1"/>
</dbReference>
<evidence type="ECO:0000256" key="4">
    <source>
        <dbReference type="ARBA" id="ARBA00022741"/>
    </source>
</evidence>
<evidence type="ECO:0000256" key="5">
    <source>
        <dbReference type="ARBA" id="ARBA00022821"/>
    </source>
</evidence>
<dbReference type="InterPro" id="IPR042197">
    <property type="entry name" value="Apaf_helical"/>
</dbReference>
<dbReference type="PRINTS" id="PR00364">
    <property type="entry name" value="DISEASERSIST"/>
</dbReference>
<keyword evidence="4" id="KW-0547">Nucleotide-binding</keyword>
<dbReference type="Pfam" id="PF23559">
    <property type="entry name" value="WHD_DRP"/>
    <property type="match status" value="1"/>
</dbReference>
<evidence type="ECO:0000259" key="9">
    <source>
        <dbReference type="Pfam" id="PF00931"/>
    </source>
</evidence>
<dbReference type="GO" id="GO:0140662">
    <property type="term" value="F:ATP-dependent protein folding chaperone"/>
    <property type="evidence" value="ECO:0007669"/>
    <property type="project" value="InterPro"/>
</dbReference>
<dbReference type="InterPro" id="IPR027417">
    <property type="entry name" value="P-loop_NTPase"/>
</dbReference>
<reference evidence="13 14" key="1">
    <citation type="journal article" date="2017" name="Genome Biol.">
        <title>New reference genome sequences of hot pepper reveal the massive evolution of plant disease-resistance genes by retroduplication.</title>
        <authorList>
            <person name="Kim S."/>
            <person name="Park J."/>
            <person name="Yeom S.I."/>
            <person name="Kim Y.M."/>
            <person name="Seo E."/>
            <person name="Kim K.T."/>
            <person name="Kim M.S."/>
            <person name="Lee J.M."/>
            <person name="Cheong K."/>
            <person name="Shin H.S."/>
            <person name="Kim S.B."/>
            <person name="Han K."/>
            <person name="Lee J."/>
            <person name="Park M."/>
            <person name="Lee H.A."/>
            <person name="Lee H.Y."/>
            <person name="Lee Y."/>
            <person name="Oh S."/>
            <person name="Lee J.H."/>
            <person name="Choi E."/>
            <person name="Choi E."/>
            <person name="Lee S.E."/>
            <person name="Jeon J."/>
            <person name="Kim H."/>
            <person name="Choi G."/>
            <person name="Song H."/>
            <person name="Lee J."/>
            <person name="Lee S.C."/>
            <person name="Kwon J.K."/>
            <person name="Lee H.Y."/>
            <person name="Koo N."/>
            <person name="Hong Y."/>
            <person name="Kim R.W."/>
            <person name="Kang W.H."/>
            <person name="Huh J.H."/>
            <person name="Kang B.C."/>
            <person name="Yang T.J."/>
            <person name="Lee Y.H."/>
            <person name="Bennetzen J.L."/>
            <person name="Choi D."/>
        </authorList>
    </citation>
    <scope>NUCLEOTIDE SEQUENCE [LARGE SCALE GENOMIC DNA]</scope>
    <source>
        <strain evidence="14">cv. PBC81</strain>
    </source>
</reference>
<evidence type="ECO:0000256" key="8">
    <source>
        <dbReference type="SAM" id="Coils"/>
    </source>
</evidence>
<dbReference type="InterPro" id="IPR036890">
    <property type="entry name" value="HATPase_C_sf"/>
</dbReference>
<feature type="coiled-coil region" evidence="8">
    <location>
        <begin position="414"/>
        <end position="525"/>
    </location>
</feature>
<keyword evidence="3" id="KW-0677">Repeat</keyword>
<dbReference type="SUPFAM" id="SSF52540">
    <property type="entry name" value="P-loop containing nucleoside triphosphate hydrolases"/>
    <property type="match status" value="1"/>
</dbReference>
<dbReference type="InterPro" id="IPR003591">
    <property type="entry name" value="Leu-rich_rpt_typical-subtyp"/>
</dbReference>
<dbReference type="InterPro" id="IPR058922">
    <property type="entry name" value="WHD_DRP"/>
</dbReference>
<protein>
    <recommendedName>
        <fullName evidence="15">NB-ARC domain-containing protein</fullName>
    </recommendedName>
</protein>
<evidence type="ECO:0000256" key="6">
    <source>
        <dbReference type="ARBA" id="ARBA00022840"/>
    </source>
</evidence>
<dbReference type="Gene3D" id="3.30.565.10">
    <property type="entry name" value="Histidine kinase-like ATPase, C-terminal domain"/>
    <property type="match status" value="1"/>
</dbReference>
<evidence type="ECO:0000256" key="7">
    <source>
        <dbReference type="ARBA" id="ARBA00023186"/>
    </source>
</evidence>
<keyword evidence="6" id="KW-0067">ATP-binding</keyword>
<name>A0A2G2VQM6_CAPBA</name>
<dbReference type="InterPro" id="IPR020568">
    <property type="entry name" value="Ribosomal_Su5_D2-typ_SF"/>
</dbReference>
<feature type="domain" description="Disease resistance N-terminal" evidence="10">
    <location>
        <begin position="381"/>
        <end position="474"/>
    </location>
</feature>
<evidence type="ECO:0000259" key="12">
    <source>
        <dbReference type="Pfam" id="PF23559"/>
    </source>
</evidence>
<comment type="similarity">
    <text evidence="1">Belongs to the heat shock protein 90 family.</text>
</comment>
<sequence>MKDSETIEEFSNKLMKVVNQIRLMGEELTDSRIVEKVLVSLPERFEVKISSLEDSKDLTKLSPSELVQALHAKVKKENNQQTQKANVSKVKEQKEFVFMPMAAIRMNDENTWFLDSGCTQHMTSKQEYFTKLESAKGSVKLADKTKLEIVGKGTVAIEAPKDTKFIQDVLLEDQLDYLEEQRIKDLLKQHSEFISYLIYLCAEKTTEKEISNDEDDEPKKDDEGSNKQALLKLTQDQGGNGFDSFPDHDQCQEFVASTIAASGEVRKSTSEKSNVPHDEQLTATEVGRRIKLRQENSELQKLHKQLVIGVFLKQDAMLESEARKKMNNIKLYVWRVFIMDNCEELMPEYLGFVKGVVDSDDLSSTSLISEMEIGLAVGGAFLSSALNVLFDRLAPHGDLLNMFQKHKNYDDGLLEKLEDILLGLQIVLSDAENKQASNPLMRKWLNKLQRAMDGAESLLEEVNYEALRLKVEGQLRNLAETSNQQVSDLNLSLSDDYFLYIEEKLEDTIKKLEVLEKQIGRLGLQKHLDLGLLQEIGSFDLKDDNNLNKLQVKLKESLKGKRFLVVLDDLWNDDCNEWDDLRNLFVEGAMGSKIIVTTRKENVARMMDSGAINVGTLSSEASWALFKRHSLKNRDPEEHPELEEVGKQIADKCKGLPLALKAIAGILCSKSEVDEWKEFLRSEIWEQNLNAILPALMLSYNDLPAHLKQCFAYCAIYPKDYQFCEEQKLHSGNQYFNELRSRSLFERVPESSERDGRKFLMHDLVNDLARIASSKLCVRAAEDTASNKNPAPFPPRLSKRMLHNILPSLRSLRALSLSHYAIVELPNDLFIKLKLLRLLDLSQTEIKKLPDSICALYNLETLLL</sequence>
<dbReference type="GO" id="GO:0051707">
    <property type="term" value="P:response to other organism"/>
    <property type="evidence" value="ECO:0007669"/>
    <property type="project" value="UniProtKB-ARBA"/>
</dbReference>
<dbReference type="PANTHER" id="PTHR36766">
    <property type="entry name" value="PLANT BROAD-SPECTRUM MILDEW RESISTANCE PROTEIN RPW8"/>
    <property type="match status" value="1"/>
</dbReference>
<dbReference type="Gene3D" id="3.80.10.10">
    <property type="entry name" value="Ribonuclease Inhibitor"/>
    <property type="match status" value="1"/>
</dbReference>
<dbReference type="GO" id="GO:0051082">
    <property type="term" value="F:unfolded protein binding"/>
    <property type="evidence" value="ECO:0007669"/>
    <property type="project" value="InterPro"/>
</dbReference>
<dbReference type="GO" id="GO:0005524">
    <property type="term" value="F:ATP binding"/>
    <property type="evidence" value="ECO:0007669"/>
    <property type="project" value="UniProtKB-KW"/>
</dbReference>
<evidence type="ECO:0000256" key="2">
    <source>
        <dbReference type="ARBA" id="ARBA00022614"/>
    </source>
</evidence>
<feature type="domain" description="NB-ARC" evidence="9">
    <location>
        <begin position="531"/>
        <end position="634"/>
    </location>
</feature>
<dbReference type="Pfam" id="PF22936">
    <property type="entry name" value="Pol_BBD"/>
    <property type="match status" value="1"/>
</dbReference>